<keyword evidence="2" id="KW-1185">Reference proteome</keyword>
<organism evidence="1 2">
    <name type="scientific">Ridgeia piscesae</name>
    <name type="common">Tubeworm</name>
    <dbReference type="NCBI Taxonomy" id="27915"/>
    <lineage>
        <taxon>Eukaryota</taxon>
        <taxon>Metazoa</taxon>
        <taxon>Spiralia</taxon>
        <taxon>Lophotrochozoa</taxon>
        <taxon>Annelida</taxon>
        <taxon>Polychaeta</taxon>
        <taxon>Sedentaria</taxon>
        <taxon>Canalipalpata</taxon>
        <taxon>Sabellida</taxon>
        <taxon>Siboglinidae</taxon>
        <taxon>Ridgeia</taxon>
    </lineage>
</organism>
<dbReference type="Proteomes" id="UP001209878">
    <property type="component" value="Unassembled WGS sequence"/>
</dbReference>
<sequence>MFGELRGKTGHDFLIWKVKRRVGNYMPKPACCCQADSALTSTNVKVKICVDSII</sequence>
<accession>A0AAD9N8X8</accession>
<evidence type="ECO:0000313" key="1">
    <source>
        <dbReference type="EMBL" id="KAK2161230.1"/>
    </source>
</evidence>
<proteinExistence type="predicted"/>
<gene>
    <name evidence="1" type="ORF">NP493_1597g00038</name>
</gene>
<evidence type="ECO:0000313" key="2">
    <source>
        <dbReference type="Proteomes" id="UP001209878"/>
    </source>
</evidence>
<dbReference type="AlphaFoldDB" id="A0AAD9N8X8"/>
<protein>
    <submittedName>
        <fullName evidence="1">Uncharacterized protein</fullName>
    </submittedName>
</protein>
<reference evidence="1" key="1">
    <citation type="journal article" date="2023" name="Mol. Biol. Evol.">
        <title>Third-Generation Sequencing Reveals the Adaptive Role of the Epigenome in Three Deep-Sea Polychaetes.</title>
        <authorList>
            <person name="Perez M."/>
            <person name="Aroh O."/>
            <person name="Sun Y."/>
            <person name="Lan Y."/>
            <person name="Juniper S.K."/>
            <person name="Young C.R."/>
            <person name="Angers B."/>
            <person name="Qian P.Y."/>
        </authorList>
    </citation>
    <scope>NUCLEOTIDE SEQUENCE</scope>
    <source>
        <strain evidence="1">R07B-5</strain>
    </source>
</reference>
<comment type="caution">
    <text evidence="1">The sequence shown here is derived from an EMBL/GenBank/DDBJ whole genome shotgun (WGS) entry which is preliminary data.</text>
</comment>
<dbReference type="EMBL" id="JAODUO010001596">
    <property type="protein sequence ID" value="KAK2161230.1"/>
    <property type="molecule type" value="Genomic_DNA"/>
</dbReference>
<name>A0AAD9N8X8_RIDPI</name>